<accession>A0A926NN39</accession>
<dbReference type="InterPro" id="IPR011050">
    <property type="entry name" value="Pectin_lyase_fold/virulence"/>
</dbReference>
<reference evidence="2" key="1">
    <citation type="submission" date="2020-09" db="EMBL/GenBank/DDBJ databases">
        <title>A novel bacterium of genus Bacillus, isolated from South China Sea.</title>
        <authorList>
            <person name="Huang H."/>
            <person name="Mo K."/>
            <person name="Hu Y."/>
        </authorList>
    </citation>
    <scope>NUCLEOTIDE SEQUENCE</scope>
    <source>
        <strain evidence="2">IB182487</strain>
    </source>
</reference>
<dbReference type="InterPro" id="IPR006626">
    <property type="entry name" value="PbH1"/>
</dbReference>
<name>A0A926NN39_9BACI</name>
<evidence type="ECO:0000313" key="3">
    <source>
        <dbReference type="Proteomes" id="UP000626844"/>
    </source>
</evidence>
<dbReference type="Pfam" id="PF12708">
    <property type="entry name" value="Pect-lyase_RHGA_epim"/>
    <property type="match status" value="1"/>
</dbReference>
<organism evidence="2 3">
    <name type="scientific">Metabacillus arenae</name>
    <dbReference type="NCBI Taxonomy" id="2771434"/>
    <lineage>
        <taxon>Bacteria</taxon>
        <taxon>Bacillati</taxon>
        <taxon>Bacillota</taxon>
        <taxon>Bacilli</taxon>
        <taxon>Bacillales</taxon>
        <taxon>Bacillaceae</taxon>
        <taxon>Metabacillus</taxon>
    </lineage>
</organism>
<evidence type="ECO:0000259" key="1">
    <source>
        <dbReference type="Pfam" id="PF12708"/>
    </source>
</evidence>
<dbReference type="SUPFAM" id="SSF51126">
    <property type="entry name" value="Pectin lyase-like"/>
    <property type="match status" value="1"/>
</dbReference>
<evidence type="ECO:0000313" key="2">
    <source>
        <dbReference type="EMBL" id="MBD1381027.1"/>
    </source>
</evidence>
<protein>
    <recommendedName>
        <fullName evidence="1">Rhamnogalacturonase A/B/Epimerase-like pectate lyase domain-containing protein</fullName>
    </recommendedName>
</protein>
<dbReference type="InterPro" id="IPR024535">
    <property type="entry name" value="RHGA/B-epi-like_pectate_lyase"/>
</dbReference>
<dbReference type="EMBL" id="JACXAI010000015">
    <property type="protein sequence ID" value="MBD1381027.1"/>
    <property type="molecule type" value="Genomic_DNA"/>
</dbReference>
<gene>
    <name evidence="2" type="ORF">IC621_12365</name>
</gene>
<proteinExistence type="predicted"/>
<dbReference type="Proteomes" id="UP000626844">
    <property type="component" value="Unassembled WGS sequence"/>
</dbReference>
<comment type="caution">
    <text evidence="2">The sequence shown here is derived from an EMBL/GenBank/DDBJ whole genome shotgun (WGS) entry which is preliminary data.</text>
</comment>
<feature type="domain" description="Rhamnogalacturonase A/B/Epimerase-like pectate lyase" evidence="1">
    <location>
        <begin position="30"/>
        <end position="269"/>
    </location>
</feature>
<dbReference type="Gene3D" id="2.160.20.10">
    <property type="entry name" value="Single-stranded right-handed beta-helix, Pectin lyase-like"/>
    <property type="match status" value="1"/>
</dbReference>
<sequence>MVKRIIFSFFVIVASFYIFPTLLTDETIVINVKNYGAKGDGVSDDTAAIQSALKDGADNKIYFPEGEYKISKELHISDNTEVYGSNAKINASADLITVMRVKGSNIIIRNLTVNGKKTALRGITIEESSSRVVISENVIQNFTQPEARSLSRLTVSAIRVKGGTKNIIMDQNYIENVMARNPVKGWGHYVARGILIRPDSSNQPAPKNITISNSSITNIGPKDDGDGIVVQGFKDKINLKILNNSFSYTYKRAIKIQSPGVLIKGNKIYNNFYQNNFYTTYPNNNLHDMWSAISIYADHSTIVDNTITGVGHYGRIIDVANASHIKIIKNHLKNGHKGTDKNTSIIAITSNHSNDVLKDYTILDNTLINAKYGIYTNSDITDLNVWNNKQVNINKNF</sequence>
<dbReference type="InterPro" id="IPR012334">
    <property type="entry name" value="Pectin_lyas_fold"/>
</dbReference>
<keyword evidence="3" id="KW-1185">Reference proteome</keyword>
<dbReference type="SMART" id="SM00710">
    <property type="entry name" value="PbH1"/>
    <property type="match status" value="6"/>
</dbReference>
<dbReference type="AlphaFoldDB" id="A0A926NN39"/>
<dbReference type="RefSeq" id="WP_191158628.1">
    <property type="nucleotide sequence ID" value="NZ_JACXAI010000015.1"/>
</dbReference>